<evidence type="ECO:0000313" key="2">
    <source>
        <dbReference type="EMBL" id="CAH1643399.1"/>
    </source>
</evidence>
<keyword evidence="3" id="KW-1185">Reference proteome</keyword>
<name>A0A9P0N6L0_SPOLI</name>
<proteinExistence type="predicted"/>
<evidence type="ECO:0000256" key="1">
    <source>
        <dbReference type="SAM" id="MobiDB-lite"/>
    </source>
</evidence>
<dbReference type="Proteomes" id="UP001153321">
    <property type="component" value="Chromosome 3"/>
</dbReference>
<feature type="region of interest" description="Disordered" evidence="1">
    <location>
        <begin position="22"/>
        <end position="44"/>
    </location>
</feature>
<accession>A0A9P0N6L0</accession>
<gene>
    <name evidence="2" type="ORF">SPLIT_LOCUS8754</name>
</gene>
<reference evidence="2" key="1">
    <citation type="submission" date="2022-02" db="EMBL/GenBank/DDBJ databases">
        <authorList>
            <person name="King R."/>
        </authorList>
    </citation>
    <scope>NUCLEOTIDE SEQUENCE</scope>
</reference>
<sequence length="161" mass="18632">MSIASNKTWRIKCRSKLNTLGSSKSCFSSDSSKKRHSSPSGSISTDLHNRNLDKRLLKTFENFILQLDELLLTLKAEEHLKSDGYIPEFTSYQDICEKLRLEVLIAIDKLQLISFSGSVYNENNMEFLNKMNTLKFQLSDIRGQYHNAIKDFNFRLNDDKN</sequence>
<evidence type="ECO:0000313" key="3">
    <source>
        <dbReference type="Proteomes" id="UP001153321"/>
    </source>
</evidence>
<organism evidence="2 3">
    <name type="scientific">Spodoptera littoralis</name>
    <name type="common">Egyptian cotton leafworm</name>
    <dbReference type="NCBI Taxonomy" id="7109"/>
    <lineage>
        <taxon>Eukaryota</taxon>
        <taxon>Metazoa</taxon>
        <taxon>Ecdysozoa</taxon>
        <taxon>Arthropoda</taxon>
        <taxon>Hexapoda</taxon>
        <taxon>Insecta</taxon>
        <taxon>Pterygota</taxon>
        <taxon>Neoptera</taxon>
        <taxon>Endopterygota</taxon>
        <taxon>Lepidoptera</taxon>
        <taxon>Glossata</taxon>
        <taxon>Ditrysia</taxon>
        <taxon>Noctuoidea</taxon>
        <taxon>Noctuidae</taxon>
        <taxon>Amphipyrinae</taxon>
        <taxon>Spodoptera</taxon>
    </lineage>
</organism>
<dbReference type="AlphaFoldDB" id="A0A9P0N6L0"/>
<dbReference type="EMBL" id="LR824534">
    <property type="protein sequence ID" value="CAH1643399.1"/>
    <property type="molecule type" value="Genomic_DNA"/>
</dbReference>
<protein>
    <submittedName>
        <fullName evidence="2">Uncharacterized protein</fullName>
    </submittedName>
</protein>